<sequence length="596" mass="65697">MLPHLECARRRLDPSYAAPPGEPSSVLGATPAPPAAGISTSTVTSGMSKTLLVAGVATSHTYNFTWSDPLFPKFRWSLKVYGKFNVMGLPQLSLLLFCFNITFAAVYVLQNAPFNVVVSSFDDAVSLFGPELFHVDGFLVAAVPSNACTRIAPAPDVNVSKRPESLEKMSSLPYIALIERGRCNFDLKVLNAQLAGYFGAIVYNTKDDEIFPMSGTNHSDEIRIPSVMVDRTAGNRLQSFTVTKQKKEYLVSMVSFYSLPLKYVLLSLLILVGASLVVLIACFTIHLCNLWRRIRRGRLSRRHLRQLPTKRFQKGRDPYDTCSVCLEDYKDRDKIRILPCHHVFHTLCIDPWLLRNRRRCPVCNQNVELSGAPSQADQQDEDTVITHPVHQWPFIHALIWRLRHLNVPTAHGVRRNRFSRTDHVQSSNNAASSAIGASASSIIATEDEERPLLLEPETTDSLMVTNANSIRSSHNGSPVGSTAGTHSPITITNKESAITSFNVDPHMDDNQLLDPSKEGAGKNVDVSLPGRSGYPSMPNLMQSSDCCQSSVTEKTPTIGSNPDLSIHAKVETDDDDDHPLLLDVGDPGTSSVPKRV</sequence>
<comment type="caution">
    <text evidence="12">The sequence shown here is derived from an EMBL/GenBank/DDBJ whole genome shotgun (WGS) entry which is preliminary data.</text>
</comment>
<dbReference type="PANTHER" id="PTHR45931">
    <property type="entry name" value="SI:CH211-59O9.10"/>
    <property type="match status" value="1"/>
</dbReference>
<keyword evidence="5" id="KW-0862">Zinc</keyword>
<dbReference type="Gene3D" id="3.30.40.10">
    <property type="entry name" value="Zinc/RING finger domain, C3HC4 (zinc finger)"/>
    <property type="match status" value="1"/>
</dbReference>
<feature type="compositionally biased region" description="Basic and acidic residues" evidence="9">
    <location>
        <begin position="505"/>
        <end position="520"/>
    </location>
</feature>
<evidence type="ECO:0000256" key="9">
    <source>
        <dbReference type="SAM" id="MobiDB-lite"/>
    </source>
</evidence>
<dbReference type="GO" id="GO:0008270">
    <property type="term" value="F:zinc ion binding"/>
    <property type="evidence" value="ECO:0007669"/>
    <property type="project" value="UniProtKB-KW"/>
</dbReference>
<keyword evidence="7 10" id="KW-0472">Membrane</keyword>
<keyword evidence="3" id="KW-0479">Metal-binding</keyword>
<feature type="transmembrane region" description="Helical" evidence="10">
    <location>
        <begin position="263"/>
        <end position="291"/>
    </location>
</feature>
<evidence type="ECO:0000256" key="1">
    <source>
        <dbReference type="ARBA" id="ARBA00004370"/>
    </source>
</evidence>
<evidence type="ECO:0000256" key="8">
    <source>
        <dbReference type="PROSITE-ProRule" id="PRU00175"/>
    </source>
</evidence>
<dbReference type="InterPro" id="IPR001841">
    <property type="entry name" value="Znf_RING"/>
</dbReference>
<proteinExistence type="predicted"/>
<dbReference type="InterPro" id="IPR051834">
    <property type="entry name" value="RING_finger_E3_ligase"/>
</dbReference>
<evidence type="ECO:0000256" key="2">
    <source>
        <dbReference type="ARBA" id="ARBA00022692"/>
    </source>
</evidence>
<keyword evidence="6 10" id="KW-1133">Transmembrane helix</keyword>
<dbReference type="PROSITE" id="PS50089">
    <property type="entry name" value="ZF_RING_2"/>
    <property type="match status" value="1"/>
</dbReference>
<dbReference type="GO" id="GO:0016020">
    <property type="term" value="C:membrane"/>
    <property type="evidence" value="ECO:0007669"/>
    <property type="project" value="UniProtKB-SubCell"/>
</dbReference>
<dbReference type="FunFam" id="3.30.40.10:FF:000388">
    <property type="entry name" value="Putative RING zinc finger domain superfamily protein"/>
    <property type="match status" value="1"/>
</dbReference>
<feature type="region of interest" description="Disordered" evidence="9">
    <location>
        <begin position="501"/>
        <end position="596"/>
    </location>
</feature>
<dbReference type="SUPFAM" id="SSF57850">
    <property type="entry name" value="RING/U-box"/>
    <property type="match status" value="1"/>
</dbReference>
<protein>
    <recommendedName>
        <fullName evidence="11">RING-type domain-containing protein</fullName>
    </recommendedName>
</protein>
<dbReference type="InterPro" id="IPR003137">
    <property type="entry name" value="PA_domain"/>
</dbReference>
<dbReference type="CDD" id="cd16665">
    <property type="entry name" value="RING-H2_RNF13-like"/>
    <property type="match status" value="1"/>
</dbReference>
<evidence type="ECO:0000313" key="12">
    <source>
        <dbReference type="EMBL" id="CAL5135509.1"/>
    </source>
</evidence>
<dbReference type="GO" id="GO:0061630">
    <property type="term" value="F:ubiquitin protein ligase activity"/>
    <property type="evidence" value="ECO:0007669"/>
    <property type="project" value="TreeGrafter"/>
</dbReference>
<reference evidence="12" key="1">
    <citation type="submission" date="2024-06" db="EMBL/GenBank/DDBJ databases">
        <authorList>
            <person name="Liu X."/>
            <person name="Lenzi L."/>
            <person name="Haldenby T S."/>
            <person name="Uol C."/>
        </authorList>
    </citation>
    <scope>NUCLEOTIDE SEQUENCE</scope>
</reference>
<organism evidence="12 13">
    <name type="scientific">Calicophoron daubneyi</name>
    <name type="common">Rumen fluke</name>
    <name type="synonym">Paramphistomum daubneyi</name>
    <dbReference type="NCBI Taxonomy" id="300641"/>
    <lineage>
        <taxon>Eukaryota</taxon>
        <taxon>Metazoa</taxon>
        <taxon>Spiralia</taxon>
        <taxon>Lophotrochozoa</taxon>
        <taxon>Platyhelminthes</taxon>
        <taxon>Trematoda</taxon>
        <taxon>Digenea</taxon>
        <taxon>Plagiorchiida</taxon>
        <taxon>Pronocephalata</taxon>
        <taxon>Paramphistomoidea</taxon>
        <taxon>Paramphistomidae</taxon>
        <taxon>Calicophoron</taxon>
    </lineage>
</organism>
<dbReference type="Pfam" id="PF13639">
    <property type="entry name" value="zf-RING_2"/>
    <property type="match status" value="1"/>
</dbReference>
<dbReference type="SUPFAM" id="SSF52025">
    <property type="entry name" value="PA domain"/>
    <property type="match status" value="1"/>
</dbReference>
<name>A0AAV2THB7_CALDB</name>
<dbReference type="Pfam" id="PF02225">
    <property type="entry name" value="PA"/>
    <property type="match status" value="1"/>
</dbReference>
<dbReference type="AlphaFoldDB" id="A0AAV2THB7"/>
<dbReference type="GO" id="GO:0005634">
    <property type="term" value="C:nucleus"/>
    <property type="evidence" value="ECO:0007669"/>
    <property type="project" value="TreeGrafter"/>
</dbReference>
<dbReference type="InterPro" id="IPR013083">
    <property type="entry name" value="Znf_RING/FYVE/PHD"/>
</dbReference>
<evidence type="ECO:0000256" key="3">
    <source>
        <dbReference type="ARBA" id="ARBA00022723"/>
    </source>
</evidence>
<keyword evidence="4 8" id="KW-0863">Zinc-finger</keyword>
<feature type="transmembrane region" description="Helical" evidence="10">
    <location>
        <begin position="84"/>
        <end position="109"/>
    </location>
</feature>
<evidence type="ECO:0000256" key="10">
    <source>
        <dbReference type="SAM" id="Phobius"/>
    </source>
</evidence>
<dbReference type="EMBL" id="CAXLJL010000267">
    <property type="protein sequence ID" value="CAL5135509.1"/>
    <property type="molecule type" value="Genomic_DNA"/>
</dbReference>
<dbReference type="Proteomes" id="UP001497525">
    <property type="component" value="Unassembled WGS sequence"/>
</dbReference>
<evidence type="ECO:0000256" key="4">
    <source>
        <dbReference type="ARBA" id="ARBA00022771"/>
    </source>
</evidence>
<comment type="subcellular location">
    <subcellularLocation>
        <location evidence="1">Membrane</location>
    </subcellularLocation>
</comment>
<keyword evidence="2 10" id="KW-0812">Transmembrane</keyword>
<evidence type="ECO:0000256" key="6">
    <source>
        <dbReference type="ARBA" id="ARBA00022989"/>
    </source>
</evidence>
<gene>
    <name evidence="12" type="ORF">CDAUBV1_LOCUS9647</name>
</gene>
<evidence type="ECO:0000256" key="7">
    <source>
        <dbReference type="ARBA" id="ARBA00023136"/>
    </source>
</evidence>
<accession>A0AAV2THB7</accession>
<evidence type="ECO:0000313" key="13">
    <source>
        <dbReference type="Proteomes" id="UP001497525"/>
    </source>
</evidence>
<dbReference type="InterPro" id="IPR046450">
    <property type="entry name" value="PA_dom_sf"/>
</dbReference>
<dbReference type="Gene3D" id="3.50.30.30">
    <property type="match status" value="1"/>
</dbReference>
<dbReference type="SMART" id="SM00184">
    <property type="entry name" value="RING"/>
    <property type="match status" value="1"/>
</dbReference>
<evidence type="ECO:0000259" key="11">
    <source>
        <dbReference type="PROSITE" id="PS50089"/>
    </source>
</evidence>
<feature type="compositionally biased region" description="Polar residues" evidence="9">
    <location>
        <begin position="539"/>
        <end position="563"/>
    </location>
</feature>
<feature type="region of interest" description="Disordered" evidence="9">
    <location>
        <begin position="469"/>
        <end position="488"/>
    </location>
</feature>
<evidence type="ECO:0000256" key="5">
    <source>
        <dbReference type="ARBA" id="ARBA00022833"/>
    </source>
</evidence>
<dbReference type="PANTHER" id="PTHR45931:SF20">
    <property type="entry name" value="RING-TYPE E3 UBIQUITIN TRANSFERASE"/>
    <property type="match status" value="1"/>
</dbReference>
<dbReference type="GO" id="GO:0006511">
    <property type="term" value="P:ubiquitin-dependent protein catabolic process"/>
    <property type="evidence" value="ECO:0007669"/>
    <property type="project" value="TreeGrafter"/>
</dbReference>
<feature type="domain" description="RING-type" evidence="11">
    <location>
        <begin position="322"/>
        <end position="364"/>
    </location>
</feature>